<reference evidence="1 2" key="1">
    <citation type="submission" date="2017-02" db="EMBL/GenBank/DDBJ databases">
        <title>Whole genome sequencing of Helicobacter bilis strain AAQJH.</title>
        <authorList>
            <person name="Conlan S."/>
            <person name="Thomas P.J."/>
            <person name="Mullikin J."/>
            <person name="Palmore T.N."/>
            <person name="Frank K.M."/>
            <person name="Segre J.A."/>
        </authorList>
    </citation>
    <scope>NUCLEOTIDE SEQUENCE [LARGE SCALE GENOMIC DNA]</scope>
    <source>
        <strain evidence="1 2">AAQJH</strain>
    </source>
</reference>
<proteinExistence type="predicted"/>
<dbReference type="EMBL" id="CP019645">
    <property type="protein sequence ID" value="AQQ59188.1"/>
    <property type="molecule type" value="Genomic_DNA"/>
</dbReference>
<gene>
    <name evidence="1" type="ORF">XJ32_02635</name>
</gene>
<protein>
    <submittedName>
        <fullName evidence="1">Uncharacterized protein</fullName>
    </submittedName>
</protein>
<name>A0A1Q2LFJ7_9HELI</name>
<sequence length="196" mass="22019">MLRILLITLLSSLSFGADSLGIFEYYSKNEAKMGELEPSFNCAKAIDGVEEYICFSANAGMAATPALILIDNLFTSYYKMIMQYTATLHKDNIRSITKKAMKQRDKDFNAIVCDTQMSSAYCQILKNDSVFRSYSLGIMELSKVLAETNPTLLHSIFLNHTEQILQNGISEQILDSLYQDNLINEIGKLIVKVDSK</sequence>
<dbReference type="AlphaFoldDB" id="A0A1Q2LFJ7"/>
<dbReference type="Proteomes" id="UP000188298">
    <property type="component" value="Chromosome"/>
</dbReference>
<dbReference type="RefSeq" id="WP_005220052.1">
    <property type="nucleotide sequence ID" value="NZ_CABKOK010000003.1"/>
</dbReference>
<dbReference type="KEGG" id="hbl:XJ32_02635"/>
<organism evidence="1 2">
    <name type="scientific">Helicobacter bilis</name>
    <dbReference type="NCBI Taxonomy" id="37372"/>
    <lineage>
        <taxon>Bacteria</taxon>
        <taxon>Pseudomonadati</taxon>
        <taxon>Campylobacterota</taxon>
        <taxon>Epsilonproteobacteria</taxon>
        <taxon>Campylobacterales</taxon>
        <taxon>Helicobacteraceae</taxon>
        <taxon>Helicobacter</taxon>
    </lineage>
</organism>
<evidence type="ECO:0000313" key="2">
    <source>
        <dbReference type="Proteomes" id="UP000188298"/>
    </source>
</evidence>
<accession>A0A1Q2LFJ7</accession>
<evidence type="ECO:0000313" key="1">
    <source>
        <dbReference type="EMBL" id="AQQ59188.1"/>
    </source>
</evidence>